<gene>
    <name evidence="1" type="ORF">BTUL_0146g00200</name>
</gene>
<organism evidence="1 2">
    <name type="scientific">Botrytis tulipae</name>
    <dbReference type="NCBI Taxonomy" id="87230"/>
    <lineage>
        <taxon>Eukaryota</taxon>
        <taxon>Fungi</taxon>
        <taxon>Dikarya</taxon>
        <taxon>Ascomycota</taxon>
        <taxon>Pezizomycotina</taxon>
        <taxon>Leotiomycetes</taxon>
        <taxon>Helotiales</taxon>
        <taxon>Sclerotiniaceae</taxon>
        <taxon>Botrytis</taxon>
    </lineage>
</organism>
<keyword evidence="2" id="KW-1185">Reference proteome</keyword>
<evidence type="ECO:0000313" key="1">
    <source>
        <dbReference type="EMBL" id="TGO10042.1"/>
    </source>
</evidence>
<reference evidence="1 2" key="1">
    <citation type="submission" date="2017-12" db="EMBL/GenBank/DDBJ databases">
        <title>Comparative genomics of Botrytis spp.</title>
        <authorList>
            <person name="Valero-Jimenez C.A."/>
            <person name="Tapia P."/>
            <person name="Veloso J."/>
            <person name="Silva-Moreno E."/>
            <person name="Staats M."/>
            <person name="Valdes J.H."/>
            <person name="Van Kan J.A.L."/>
        </authorList>
    </citation>
    <scope>NUCLEOTIDE SEQUENCE [LARGE SCALE GENOMIC DNA]</scope>
    <source>
        <strain evidence="1 2">Bt9001</strain>
    </source>
</reference>
<comment type="caution">
    <text evidence="1">The sequence shown here is derived from an EMBL/GenBank/DDBJ whole genome shotgun (WGS) entry which is preliminary data.</text>
</comment>
<evidence type="ECO:0000313" key="2">
    <source>
        <dbReference type="Proteomes" id="UP000297777"/>
    </source>
</evidence>
<accession>A0A4Z1EGZ5</accession>
<dbReference type="Proteomes" id="UP000297777">
    <property type="component" value="Unassembled WGS sequence"/>
</dbReference>
<proteinExistence type="predicted"/>
<dbReference type="EMBL" id="PQXH01000146">
    <property type="protein sequence ID" value="TGO10042.1"/>
    <property type="molecule type" value="Genomic_DNA"/>
</dbReference>
<protein>
    <submittedName>
        <fullName evidence="1">Uncharacterized protein</fullName>
    </submittedName>
</protein>
<dbReference type="AlphaFoldDB" id="A0A4Z1EGZ5"/>
<sequence length="72" mass="7771">MASKSTTSIVPNPAMYSRPTILTQDEINSPVNSFPLTFCTIVSASTPLWFELLVEEGEEEEVGGEGRGVVPL</sequence>
<name>A0A4Z1EGZ5_9HELO</name>